<comment type="similarity">
    <text evidence="1 2">Belongs to the complex I subunit 6 family.</text>
</comment>
<organism evidence="3 4">
    <name type="scientific">Planctopirus hydrillae</name>
    <dbReference type="NCBI Taxonomy" id="1841610"/>
    <lineage>
        <taxon>Bacteria</taxon>
        <taxon>Pseudomonadati</taxon>
        <taxon>Planctomycetota</taxon>
        <taxon>Planctomycetia</taxon>
        <taxon>Planctomycetales</taxon>
        <taxon>Planctomycetaceae</taxon>
        <taxon>Planctopirus</taxon>
    </lineage>
</organism>
<dbReference type="InterPro" id="IPR001457">
    <property type="entry name" value="NADH_UbQ/plastoQ_OxRdtase_su6"/>
</dbReference>
<dbReference type="Gene3D" id="1.20.120.1200">
    <property type="entry name" value="NADH-ubiquinone/plastoquinone oxidoreductase chain 6, subunit NuoJ"/>
    <property type="match status" value="1"/>
</dbReference>
<feature type="transmembrane region" description="Helical" evidence="2">
    <location>
        <begin position="6"/>
        <end position="25"/>
    </location>
</feature>
<dbReference type="Proteomes" id="UP000094828">
    <property type="component" value="Unassembled WGS sequence"/>
</dbReference>
<keyword evidence="2" id="KW-1003">Cell membrane</keyword>
<dbReference type="EC" id="7.1.1.-" evidence="2"/>
<sequence length="239" mass="25079">MNWVSENIALIGTLVLLGANILLLFPSTGRKSGIPGFLLLPVTVAGLGWVFLQPTGDLVRDLLFYMASGTAVLGGLLMTTQRNPVYAALWFAVATLGVCGLFVINSAPFLAAVTIIVYAGAIVVTFVFVIMLAQQEQGSGYDRIPQQPFLATVLGCLLVGTMLLGIEKTFGPDSSRLSVDRTALHVSSLPVENDLGSPGGVGRSLFTDYLFAVELAGTVLLVATIGAIAIAPRRPQGSL</sequence>
<keyword evidence="2" id="KW-0812">Transmembrane</keyword>
<dbReference type="RefSeq" id="WP_068846060.1">
    <property type="nucleotide sequence ID" value="NZ_LYDR01000039.1"/>
</dbReference>
<comment type="caution">
    <text evidence="3">The sequence shown here is derived from an EMBL/GenBank/DDBJ whole genome shotgun (WGS) entry which is preliminary data.</text>
</comment>
<reference evidence="3 4" key="1">
    <citation type="submission" date="2016-05" db="EMBL/GenBank/DDBJ databases">
        <title>Genomic and physiological characterization of Planctopirus sp. isolated from fresh water lake.</title>
        <authorList>
            <person name="Subhash Y."/>
            <person name="Ramana C."/>
        </authorList>
    </citation>
    <scope>NUCLEOTIDE SEQUENCE [LARGE SCALE GENOMIC DNA]</scope>
    <source>
        <strain evidence="3 4">JC280</strain>
    </source>
</reference>
<dbReference type="GO" id="GO:0008137">
    <property type="term" value="F:NADH dehydrogenase (ubiquinone) activity"/>
    <property type="evidence" value="ECO:0007669"/>
    <property type="project" value="UniProtKB-UniRule"/>
</dbReference>
<keyword evidence="2" id="KW-1133">Transmembrane helix</keyword>
<feature type="transmembrane region" description="Helical" evidence="2">
    <location>
        <begin position="37"/>
        <end position="56"/>
    </location>
</feature>
<dbReference type="AlphaFoldDB" id="A0A1C3EMX6"/>
<feature type="transmembrane region" description="Helical" evidence="2">
    <location>
        <begin position="62"/>
        <end position="78"/>
    </location>
</feature>
<accession>A0A1C3EMX6</accession>
<evidence type="ECO:0000313" key="4">
    <source>
        <dbReference type="Proteomes" id="UP000094828"/>
    </source>
</evidence>
<dbReference type="InterPro" id="IPR042106">
    <property type="entry name" value="Nuo/plastoQ_OxRdtase_6_NuoJ"/>
</dbReference>
<dbReference type="STRING" id="1841610.A6X21_02595"/>
<dbReference type="PANTHER" id="PTHR33269">
    <property type="entry name" value="NADH-UBIQUINONE OXIDOREDUCTASE CHAIN 6"/>
    <property type="match status" value="1"/>
</dbReference>
<evidence type="ECO:0000256" key="1">
    <source>
        <dbReference type="ARBA" id="ARBA00005698"/>
    </source>
</evidence>
<evidence type="ECO:0000313" key="3">
    <source>
        <dbReference type="EMBL" id="ODA34590.1"/>
    </source>
</evidence>
<feature type="transmembrane region" description="Helical" evidence="2">
    <location>
        <begin position="209"/>
        <end position="231"/>
    </location>
</feature>
<dbReference type="EMBL" id="LYDR01000039">
    <property type="protein sequence ID" value="ODA34590.1"/>
    <property type="molecule type" value="Genomic_DNA"/>
</dbReference>
<keyword evidence="4" id="KW-1185">Reference proteome</keyword>
<dbReference type="GO" id="GO:0005886">
    <property type="term" value="C:plasma membrane"/>
    <property type="evidence" value="ECO:0007669"/>
    <property type="project" value="UniProtKB-SubCell"/>
</dbReference>
<comment type="caution">
    <text evidence="2">Lacks conserved residue(s) required for the propagation of feature annotation.</text>
</comment>
<keyword evidence="2" id="KW-0472">Membrane</keyword>
<comment type="catalytic activity">
    <reaction evidence="2">
        <text>a quinone + NADH + 5 H(+)(in) = a quinol + NAD(+) + 4 H(+)(out)</text>
        <dbReference type="Rhea" id="RHEA:57888"/>
        <dbReference type="ChEBI" id="CHEBI:15378"/>
        <dbReference type="ChEBI" id="CHEBI:24646"/>
        <dbReference type="ChEBI" id="CHEBI:57540"/>
        <dbReference type="ChEBI" id="CHEBI:57945"/>
        <dbReference type="ChEBI" id="CHEBI:132124"/>
    </reaction>
</comment>
<feature type="transmembrane region" description="Helical" evidence="2">
    <location>
        <begin position="110"/>
        <end position="133"/>
    </location>
</feature>
<name>A0A1C3EMX6_9PLAN</name>
<dbReference type="Pfam" id="PF00499">
    <property type="entry name" value="Oxidored_q3"/>
    <property type="match status" value="1"/>
</dbReference>
<proteinExistence type="inferred from homology"/>
<feature type="transmembrane region" description="Helical" evidence="2">
    <location>
        <begin position="149"/>
        <end position="166"/>
    </location>
</feature>
<feature type="transmembrane region" description="Helical" evidence="2">
    <location>
        <begin position="85"/>
        <end position="104"/>
    </location>
</feature>
<gene>
    <name evidence="3" type="ORF">A6X21_02595</name>
</gene>
<dbReference type="GO" id="GO:0048038">
    <property type="term" value="F:quinone binding"/>
    <property type="evidence" value="ECO:0007669"/>
    <property type="project" value="UniProtKB-UniRule"/>
</dbReference>
<evidence type="ECO:0000256" key="2">
    <source>
        <dbReference type="RuleBase" id="RU004429"/>
    </source>
</evidence>
<keyword evidence="2" id="KW-0874">Quinone</keyword>
<protein>
    <recommendedName>
        <fullName evidence="2">NADH-quinone oxidoreductase subunit J</fullName>
        <ecNumber evidence="2">7.1.1.-</ecNumber>
    </recommendedName>
</protein>
<dbReference type="PANTHER" id="PTHR33269:SF17">
    <property type="entry name" value="NADH-UBIQUINONE OXIDOREDUCTASE CHAIN 6"/>
    <property type="match status" value="1"/>
</dbReference>
<comment type="subcellular location">
    <subcellularLocation>
        <location evidence="2">Cell membrane</location>
        <topology evidence="2">Multi-pass membrane protein</topology>
    </subcellularLocation>
</comment>
<comment type="function">
    <text evidence="2">NDH-1 shuttles electrons from NADH, via FMN and iron-sulfur (Fe-S) centers, to quinones in the respiratory chain. Couples the redox reaction to proton translocation (for every two electrons transferred, four hydrogen ions are translocated across the cytoplasmic membrane), and thus conserves the redox energy in a proton gradient.</text>
</comment>
<keyword evidence="2" id="KW-0520">NAD</keyword>